<gene>
    <name evidence="1" type="ORF">WR25_24902</name>
</gene>
<accession>A0A2A2M314</accession>
<name>A0A2A2M314_9BILA</name>
<reference evidence="1 2" key="1">
    <citation type="journal article" date="2017" name="Curr. Biol.">
        <title>Genome architecture and evolution of a unichromosomal asexual nematode.</title>
        <authorList>
            <person name="Fradin H."/>
            <person name="Zegar C."/>
            <person name="Gutwein M."/>
            <person name="Lucas J."/>
            <person name="Kovtun M."/>
            <person name="Corcoran D."/>
            <person name="Baugh L.R."/>
            <person name="Kiontke K."/>
            <person name="Gunsalus K."/>
            <person name="Fitch D.H."/>
            <person name="Piano F."/>
        </authorList>
    </citation>
    <scope>NUCLEOTIDE SEQUENCE [LARGE SCALE GENOMIC DNA]</scope>
    <source>
        <strain evidence="1">PF1309</strain>
    </source>
</reference>
<protein>
    <recommendedName>
        <fullName evidence="3">NAD-specific glutamate dehydrogenase</fullName>
    </recommendedName>
</protein>
<evidence type="ECO:0000313" key="2">
    <source>
        <dbReference type="Proteomes" id="UP000218231"/>
    </source>
</evidence>
<proteinExistence type="predicted"/>
<organism evidence="1 2">
    <name type="scientific">Diploscapter pachys</name>
    <dbReference type="NCBI Taxonomy" id="2018661"/>
    <lineage>
        <taxon>Eukaryota</taxon>
        <taxon>Metazoa</taxon>
        <taxon>Ecdysozoa</taxon>
        <taxon>Nematoda</taxon>
        <taxon>Chromadorea</taxon>
        <taxon>Rhabditida</taxon>
        <taxon>Rhabditina</taxon>
        <taxon>Rhabditomorpha</taxon>
        <taxon>Rhabditoidea</taxon>
        <taxon>Rhabditidae</taxon>
        <taxon>Diploscapter</taxon>
    </lineage>
</organism>
<dbReference type="AlphaFoldDB" id="A0A2A2M314"/>
<keyword evidence="2" id="KW-1185">Reference proteome</keyword>
<evidence type="ECO:0000313" key="1">
    <source>
        <dbReference type="EMBL" id="PAV92830.1"/>
    </source>
</evidence>
<comment type="caution">
    <text evidence="1">The sequence shown here is derived from an EMBL/GenBank/DDBJ whole genome shotgun (WGS) entry which is preliminary data.</text>
</comment>
<sequence>MWIRRSVHRLVSISARLVDGRRHCERSEAIQGVVRATVGAERAFVHHLAQRGVREHRFHQLVLSRFQLARDDIALDQLGHFRADHVRTQQLAGLGVEHRLDEAFRLAQRDRLAVANEGELADLHVMARILGLRFGQADAGDLRAAVGAAGDVPRLERVRVLAGDLLDADDAFVARLMRQPGRAGDVADRVDALDVRPAVAVDLDVAALRLDAQRLQPDILGVRHDADRDDRMAEFGAGDLAVCVLDRGGDAVRARLQLFEARLGEDLDPLLGQRLGHEFADFGILDR</sequence>
<evidence type="ECO:0008006" key="3">
    <source>
        <dbReference type="Google" id="ProtNLM"/>
    </source>
</evidence>
<dbReference type="EMBL" id="LIAE01005975">
    <property type="protein sequence ID" value="PAV92830.1"/>
    <property type="molecule type" value="Genomic_DNA"/>
</dbReference>
<dbReference type="Proteomes" id="UP000218231">
    <property type="component" value="Unassembled WGS sequence"/>
</dbReference>